<evidence type="ECO:0000256" key="1">
    <source>
        <dbReference type="ARBA" id="ARBA00022450"/>
    </source>
</evidence>
<dbReference type="InterPro" id="IPR036736">
    <property type="entry name" value="ACP-like_sf"/>
</dbReference>
<dbReference type="SUPFAM" id="SSF51735">
    <property type="entry name" value="NAD(P)-binding Rossmann-fold domains"/>
    <property type="match status" value="2"/>
</dbReference>
<comment type="caution">
    <text evidence="5">The sequence shown here is derived from an EMBL/GenBank/DDBJ whole genome shotgun (WGS) entry which is preliminary data.</text>
</comment>
<dbReference type="PANTHER" id="PTHR43775">
    <property type="entry name" value="FATTY ACID SYNTHASE"/>
    <property type="match status" value="1"/>
</dbReference>
<organism evidence="5 6">
    <name type="scientific">Streptosporangium nondiastaticum</name>
    <dbReference type="NCBI Taxonomy" id="35764"/>
    <lineage>
        <taxon>Bacteria</taxon>
        <taxon>Bacillati</taxon>
        <taxon>Actinomycetota</taxon>
        <taxon>Actinomycetes</taxon>
        <taxon>Streptosporangiales</taxon>
        <taxon>Streptosporangiaceae</taxon>
        <taxon>Streptosporangium</taxon>
    </lineage>
</organism>
<dbReference type="PROSITE" id="PS00012">
    <property type="entry name" value="PHOSPHOPANTETHEINE"/>
    <property type="match status" value="1"/>
</dbReference>
<dbReference type="Gene3D" id="1.10.1200.10">
    <property type="entry name" value="ACP-like"/>
    <property type="match status" value="1"/>
</dbReference>
<evidence type="ECO:0000256" key="2">
    <source>
        <dbReference type="ARBA" id="ARBA00022553"/>
    </source>
</evidence>
<name>A0A9X7JJH2_9ACTN</name>
<dbReference type="InterPro" id="IPR013968">
    <property type="entry name" value="PKS_KR"/>
</dbReference>
<evidence type="ECO:0000313" key="6">
    <source>
        <dbReference type="Proteomes" id="UP000242427"/>
    </source>
</evidence>
<dbReference type="RefSeq" id="WP_146166994.1">
    <property type="nucleotide sequence ID" value="NZ_PXWG01000172.1"/>
</dbReference>
<feature type="domain" description="Carrier" evidence="4">
    <location>
        <begin position="355"/>
        <end position="430"/>
    </location>
</feature>
<dbReference type="InterPro" id="IPR020806">
    <property type="entry name" value="PKS_PP-bd"/>
</dbReference>
<evidence type="ECO:0000259" key="4">
    <source>
        <dbReference type="PROSITE" id="PS50075"/>
    </source>
</evidence>
<dbReference type="Pfam" id="PF08659">
    <property type="entry name" value="KR"/>
    <property type="match status" value="1"/>
</dbReference>
<dbReference type="SMART" id="SM01294">
    <property type="entry name" value="PKS_PP_betabranch"/>
    <property type="match status" value="1"/>
</dbReference>
<proteinExistence type="predicted"/>
<dbReference type="GO" id="GO:0004312">
    <property type="term" value="F:fatty acid synthase activity"/>
    <property type="evidence" value="ECO:0007669"/>
    <property type="project" value="TreeGrafter"/>
</dbReference>
<keyword evidence="1" id="KW-0596">Phosphopantetheine</keyword>
<dbReference type="FunFam" id="1.10.1200.10:FF:000007">
    <property type="entry name" value="Probable polyketide synthase pks17"/>
    <property type="match status" value="1"/>
</dbReference>
<dbReference type="InterPro" id="IPR057326">
    <property type="entry name" value="KR_dom"/>
</dbReference>
<dbReference type="InterPro" id="IPR009081">
    <property type="entry name" value="PP-bd_ACP"/>
</dbReference>
<dbReference type="AlphaFoldDB" id="A0A9X7JJH2"/>
<dbReference type="OrthoDB" id="9778690at2"/>
<dbReference type="Pfam" id="PF00550">
    <property type="entry name" value="PP-binding"/>
    <property type="match status" value="1"/>
</dbReference>
<accession>A0A9X7JJH2</accession>
<keyword evidence="2" id="KW-0597">Phosphoprotein</keyword>
<dbReference type="CDD" id="cd08952">
    <property type="entry name" value="KR_1_SDR_x"/>
    <property type="match status" value="1"/>
</dbReference>
<dbReference type="PROSITE" id="PS50075">
    <property type="entry name" value="CARRIER"/>
    <property type="match status" value="1"/>
</dbReference>
<gene>
    <name evidence="5" type="ORF">B7P34_32395</name>
</gene>
<dbReference type="SMART" id="SM00823">
    <property type="entry name" value="PKS_PP"/>
    <property type="match status" value="1"/>
</dbReference>
<dbReference type="PANTHER" id="PTHR43775:SF51">
    <property type="entry name" value="INACTIVE PHENOLPHTHIOCEROL SYNTHESIS POLYKETIDE SYNTHASE TYPE I PKS1-RELATED"/>
    <property type="match status" value="1"/>
</dbReference>
<dbReference type="Proteomes" id="UP000242427">
    <property type="component" value="Unassembled WGS sequence"/>
</dbReference>
<dbReference type="GO" id="GO:0006633">
    <property type="term" value="P:fatty acid biosynthetic process"/>
    <property type="evidence" value="ECO:0007669"/>
    <property type="project" value="TreeGrafter"/>
</dbReference>
<evidence type="ECO:0000313" key="5">
    <source>
        <dbReference type="EMBL" id="PSJ24631.1"/>
    </source>
</evidence>
<reference evidence="5 6" key="1">
    <citation type="submission" date="2018-03" db="EMBL/GenBank/DDBJ databases">
        <title>Chitinolytic properties of Streptosporangium nondiastaticum TBG75A20.</title>
        <authorList>
            <person name="Gayathri V."/>
            <person name="Shiburaj S."/>
        </authorList>
    </citation>
    <scope>NUCLEOTIDE SEQUENCE [LARGE SCALE GENOMIC DNA]</scope>
    <source>
        <strain evidence="5 6">TBG75A20</strain>
    </source>
</reference>
<dbReference type="GO" id="GO:0031177">
    <property type="term" value="F:phosphopantetheine binding"/>
    <property type="evidence" value="ECO:0007669"/>
    <property type="project" value="InterPro"/>
</dbReference>
<dbReference type="Gene3D" id="3.40.50.720">
    <property type="entry name" value="NAD(P)-binding Rossmann-like Domain"/>
    <property type="match status" value="1"/>
</dbReference>
<dbReference type="EMBL" id="PXWG01000172">
    <property type="protein sequence ID" value="PSJ24631.1"/>
    <property type="molecule type" value="Genomic_DNA"/>
</dbReference>
<protein>
    <submittedName>
        <fullName evidence="5">Polyketide synthase</fullName>
    </submittedName>
</protein>
<keyword evidence="6" id="KW-1185">Reference proteome</keyword>
<sequence length="520" mass="53525">VWGLGRVAALEHPQRWGGLIDLPETLDARTADRFAAVLAAPGDEDQIAVRPSAARGRRLVPVPAGRTAQQWNPTGTVLITGGTGALGSRVARELARAGARHLLLVSRRGADAPGAGGLRAELTALGARVTLAACDAADRDALAAVLAGIPAEAPLTGVVHTAGVLDDGVLDGLTPDRFDAVFRAKAASALALHDLTRDLDPAVFALFSSSSAAVGNPGQANYAAANAFLDALAEQRRADGLAATSIAWGAWGGGGMAGDDRAAAAARRTGIRPLDPDLAVTALRRAVMDGRPTEVVVDVEHELFVRHFTAVRPSPLLAELPGAGASRPTGHTDDEAPDTVLRERLTGLAPAQRSAAVLDLVRTRAASVLGHPTADAVGADRAFRDLGFDSLSAVELRNQLNAATGLDLAATLVFDHPNPADLAGRILGLLLPDDGAGEPDADDLDQARVRALLATVPMARLREIGVLEPLLKLVAAEGAASGGEAGTTETEAHAYDESIDAMDVEDLVRAALDGNSHHEG</sequence>
<dbReference type="InterPro" id="IPR006162">
    <property type="entry name" value="Ppantetheine_attach_site"/>
</dbReference>
<feature type="non-terminal residue" evidence="5">
    <location>
        <position position="1"/>
    </location>
</feature>
<dbReference type="SMART" id="SM00822">
    <property type="entry name" value="PKS_KR"/>
    <property type="match status" value="1"/>
</dbReference>
<dbReference type="SUPFAM" id="SSF47336">
    <property type="entry name" value="ACP-like"/>
    <property type="match status" value="1"/>
</dbReference>
<dbReference type="InterPro" id="IPR050091">
    <property type="entry name" value="PKS_NRPS_Biosynth_Enz"/>
</dbReference>
<keyword evidence="3" id="KW-0808">Transferase</keyword>
<evidence type="ECO:0000256" key="3">
    <source>
        <dbReference type="ARBA" id="ARBA00022679"/>
    </source>
</evidence>
<dbReference type="InterPro" id="IPR036291">
    <property type="entry name" value="NAD(P)-bd_dom_sf"/>
</dbReference>